<keyword evidence="3 5" id="KW-1133">Transmembrane helix</keyword>
<dbReference type="Gene3D" id="1.20.1740.10">
    <property type="entry name" value="Amino acid/polyamine transporter I"/>
    <property type="match status" value="1"/>
</dbReference>
<name>A0A3S1BXA0_ELYCH</name>
<dbReference type="EMBL" id="RQTK01000018">
    <property type="protein sequence ID" value="RUS91106.1"/>
    <property type="molecule type" value="Genomic_DNA"/>
</dbReference>
<evidence type="ECO:0000256" key="4">
    <source>
        <dbReference type="ARBA" id="ARBA00023136"/>
    </source>
</evidence>
<dbReference type="STRING" id="188477.A0A3S1BXA0"/>
<dbReference type="InterPro" id="IPR013057">
    <property type="entry name" value="AA_transpt_TM"/>
</dbReference>
<gene>
    <name evidence="7" type="ORF">EGW08_001131</name>
</gene>
<dbReference type="OrthoDB" id="655540at2759"/>
<evidence type="ECO:0000313" key="8">
    <source>
        <dbReference type="Proteomes" id="UP000271974"/>
    </source>
</evidence>
<organism evidence="7 8">
    <name type="scientific">Elysia chlorotica</name>
    <name type="common">Eastern emerald elysia</name>
    <name type="synonym">Sea slug</name>
    <dbReference type="NCBI Taxonomy" id="188477"/>
    <lineage>
        <taxon>Eukaryota</taxon>
        <taxon>Metazoa</taxon>
        <taxon>Spiralia</taxon>
        <taxon>Lophotrochozoa</taxon>
        <taxon>Mollusca</taxon>
        <taxon>Gastropoda</taxon>
        <taxon>Heterobranchia</taxon>
        <taxon>Euthyneura</taxon>
        <taxon>Panpulmonata</taxon>
        <taxon>Sacoglossa</taxon>
        <taxon>Placobranchoidea</taxon>
        <taxon>Plakobranchidae</taxon>
        <taxon>Elysia</taxon>
    </lineage>
</organism>
<reference evidence="7 8" key="1">
    <citation type="submission" date="2019-01" db="EMBL/GenBank/DDBJ databases">
        <title>A draft genome assembly of the solar-powered sea slug Elysia chlorotica.</title>
        <authorList>
            <person name="Cai H."/>
            <person name="Li Q."/>
            <person name="Fang X."/>
            <person name="Li J."/>
            <person name="Curtis N.E."/>
            <person name="Altenburger A."/>
            <person name="Shibata T."/>
            <person name="Feng M."/>
            <person name="Maeda T."/>
            <person name="Schwartz J.A."/>
            <person name="Shigenobu S."/>
            <person name="Lundholm N."/>
            <person name="Nishiyama T."/>
            <person name="Yang H."/>
            <person name="Hasebe M."/>
            <person name="Li S."/>
            <person name="Pierce S.K."/>
            <person name="Wang J."/>
        </authorList>
    </citation>
    <scope>NUCLEOTIDE SEQUENCE [LARGE SCALE GENOMIC DNA]</scope>
    <source>
        <strain evidence="7">EC2010</strain>
        <tissue evidence="7">Whole organism of an adult</tissue>
    </source>
</reference>
<protein>
    <recommendedName>
        <fullName evidence="6">Amino acid transporter transmembrane domain-containing protein</fullName>
    </recommendedName>
</protein>
<dbReference type="GO" id="GO:0015179">
    <property type="term" value="F:L-amino acid transmembrane transporter activity"/>
    <property type="evidence" value="ECO:0007669"/>
    <property type="project" value="TreeGrafter"/>
</dbReference>
<feature type="transmembrane region" description="Helical" evidence="5">
    <location>
        <begin position="154"/>
        <end position="177"/>
    </location>
</feature>
<proteinExistence type="predicted"/>
<feature type="transmembrane region" description="Helical" evidence="5">
    <location>
        <begin position="300"/>
        <end position="319"/>
    </location>
</feature>
<comment type="subcellular location">
    <subcellularLocation>
        <location evidence="1">Membrane</location>
        <topology evidence="1">Multi-pass membrane protein</topology>
    </subcellularLocation>
</comment>
<dbReference type="GO" id="GO:0005774">
    <property type="term" value="C:vacuolar membrane"/>
    <property type="evidence" value="ECO:0007669"/>
    <property type="project" value="TreeGrafter"/>
</dbReference>
<evidence type="ECO:0000256" key="5">
    <source>
        <dbReference type="SAM" id="Phobius"/>
    </source>
</evidence>
<dbReference type="PANTHER" id="PTHR22950">
    <property type="entry name" value="AMINO ACID TRANSPORTER"/>
    <property type="match status" value="1"/>
</dbReference>
<evidence type="ECO:0000313" key="7">
    <source>
        <dbReference type="EMBL" id="RUS91106.1"/>
    </source>
</evidence>
<dbReference type="Proteomes" id="UP000271974">
    <property type="component" value="Unassembled WGS sequence"/>
</dbReference>
<dbReference type="PANTHER" id="PTHR22950:SF703">
    <property type="entry name" value="AMINO ACID TRANSPORTER TRANSMEMBRANE DOMAIN-CONTAINING PROTEIN"/>
    <property type="match status" value="1"/>
</dbReference>
<keyword evidence="2 5" id="KW-0812">Transmembrane</keyword>
<feature type="transmembrane region" description="Helical" evidence="5">
    <location>
        <begin position="406"/>
        <end position="426"/>
    </location>
</feature>
<evidence type="ECO:0000259" key="6">
    <source>
        <dbReference type="Pfam" id="PF01490"/>
    </source>
</evidence>
<comment type="caution">
    <text evidence="7">The sequence shown here is derived from an EMBL/GenBank/DDBJ whole genome shotgun (WGS) entry which is preliminary data.</text>
</comment>
<feature type="transmembrane region" description="Helical" evidence="5">
    <location>
        <begin position="340"/>
        <end position="357"/>
    </location>
</feature>
<feature type="transmembrane region" description="Helical" evidence="5">
    <location>
        <begin position="183"/>
        <end position="207"/>
    </location>
</feature>
<dbReference type="AlphaFoldDB" id="A0A3S1BXA0"/>
<evidence type="ECO:0000256" key="2">
    <source>
        <dbReference type="ARBA" id="ARBA00022692"/>
    </source>
</evidence>
<evidence type="ECO:0000256" key="3">
    <source>
        <dbReference type="ARBA" id="ARBA00022989"/>
    </source>
</evidence>
<dbReference type="Pfam" id="PF01490">
    <property type="entry name" value="Aa_trans"/>
    <property type="match status" value="1"/>
</dbReference>
<feature type="transmembrane region" description="Helical" evidence="5">
    <location>
        <begin position="69"/>
        <end position="93"/>
    </location>
</feature>
<feature type="transmembrane region" description="Helical" evidence="5">
    <location>
        <begin position="122"/>
        <end position="142"/>
    </location>
</feature>
<feature type="transmembrane region" description="Helical" evidence="5">
    <location>
        <begin position="363"/>
        <end position="385"/>
    </location>
</feature>
<feature type="transmembrane region" description="Helical" evidence="5">
    <location>
        <begin position="258"/>
        <end position="280"/>
    </location>
</feature>
<keyword evidence="8" id="KW-1185">Reference proteome</keyword>
<evidence type="ECO:0000256" key="1">
    <source>
        <dbReference type="ARBA" id="ARBA00004141"/>
    </source>
</evidence>
<accession>A0A3S1BXA0</accession>
<keyword evidence="4 5" id="KW-0472">Membrane</keyword>
<feature type="domain" description="Amino acid transporter transmembrane" evidence="6">
    <location>
        <begin position="35"/>
        <end position="423"/>
    </location>
</feature>
<sequence>MSELSETAGLIQPVFMLQPYDKVRGLSGAPPRAHGLTVFTTAVFAVGEMAGSGVLALPRALVATGWIGVVINIVCALASAYTGLLLGKCWLMVQGRYEEYKTNTRYPYPAIGFVTYGKVGRTIVSCSINLTLFGVSVVFLLLASENLQQLVKDAGKDISFCIWLLIAAAALCPTSWLGTPKDFWPIAVGATVATSIACIIIIANIAVDAENAPPTFHPDIDVKDFFMAFGTICFAFGGHPGFPTFQADMKEPQKFGKAIFLAYFILLLMYLPVAIAGYSVYGINADDNILLNLSGGPMQYIVEILITLHLFFGFVIVINPVCQEMEELVGIPTHFTFKRIISRTLIMVVVLFIAESIPHFGAILSLIGGSTTTLLAYILPPVFYLKLCSMEGDWEQQTPSLAQKVACFEIMLVGLVAGVASTYAAVDALATSSFSTPCYIDFHKAAM</sequence>
<dbReference type="FunFam" id="1.20.1740.10:FF:000052">
    <property type="entry name" value="Lysine histidine transporter-like 3"/>
    <property type="match status" value="1"/>
</dbReference>